<organism evidence="3 4">
    <name type="scientific">Aspergillus tanneri</name>
    <dbReference type="NCBI Taxonomy" id="1220188"/>
    <lineage>
        <taxon>Eukaryota</taxon>
        <taxon>Fungi</taxon>
        <taxon>Dikarya</taxon>
        <taxon>Ascomycota</taxon>
        <taxon>Pezizomycotina</taxon>
        <taxon>Eurotiomycetes</taxon>
        <taxon>Eurotiomycetidae</taxon>
        <taxon>Eurotiales</taxon>
        <taxon>Aspergillaceae</taxon>
        <taxon>Aspergillus</taxon>
        <taxon>Aspergillus subgen. Circumdati</taxon>
    </lineage>
</organism>
<comment type="caution">
    <text evidence="3">The sequence shown here is derived from an EMBL/GenBank/DDBJ whole genome shotgun (WGS) entry which is preliminary data.</text>
</comment>
<gene>
    <name evidence="2" type="ORF">ATNIH1004_009212</name>
    <name evidence="3" type="ORF">EYZ11_010666</name>
</gene>
<dbReference type="Proteomes" id="UP000324241">
    <property type="component" value="Unassembled WGS sequence"/>
</dbReference>
<dbReference type="OrthoDB" id="4510572at2759"/>
<proteinExistence type="predicted"/>
<evidence type="ECO:0000313" key="5">
    <source>
        <dbReference type="Proteomes" id="UP000324241"/>
    </source>
</evidence>
<reference evidence="2 5" key="2">
    <citation type="submission" date="2019-08" db="EMBL/GenBank/DDBJ databases">
        <title>The genome sequence of a newly discovered highly antifungal drug resistant Aspergillus species, Aspergillus tanneri NIH 1004.</title>
        <authorList>
            <person name="Mounaud S."/>
            <person name="Singh I."/>
            <person name="Joardar V."/>
            <person name="Pakala S."/>
            <person name="Pakala S."/>
            <person name="Venepally P."/>
            <person name="Chung J.K."/>
            <person name="Losada L."/>
            <person name="Nierman W.C."/>
        </authorList>
    </citation>
    <scope>NUCLEOTIDE SEQUENCE [LARGE SCALE GENOMIC DNA]</scope>
    <source>
        <strain evidence="2 5">NIH1004</strain>
    </source>
</reference>
<evidence type="ECO:0000313" key="2">
    <source>
        <dbReference type="EMBL" id="KAA8645001.1"/>
    </source>
</evidence>
<dbReference type="RefSeq" id="XP_033424362.1">
    <property type="nucleotide sequence ID" value="XM_033573810.1"/>
</dbReference>
<protein>
    <submittedName>
        <fullName evidence="3">Uncharacterized protein</fullName>
    </submittedName>
</protein>
<dbReference type="EMBL" id="QUQM01000006">
    <property type="protein sequence ID" value="KAA8645001.1"/>
    <property type="molecule type" value="Genomic_DNA"/>
</dbReference>
<sequence length="388" mass="44367">MAFHGFSDNISLSLPLFDPGKKSNQQQQAQRLPSIRTLLQGTDNLPNYCFTSGIEKNLSSADVAPAGERVASSYHIAEGATDTIPFVSSRTPNSASTSQPESEHPKPSLENTHSLRASCLDRMRQRWSSQAIGTTVLDLTHIWQGVAQAYLDNTPIGLERADWLMQLAFNIASPEVYVGLKRLLTHLRDPLHALTSPFPRNAAGVYQAGQLHLARKGSSQPGLALSYYFFYHLLQELREQGWPNPVDHIINEINGQIPNNLSSHEVKKTIQIWQRRAWWCWKLIHPVNDPNIVCFLPQGSNHFGHGEKTIYFNHYPHLKKAEYEVIQQILRQIRPTIMHNVPRDFYEIFLYHQAPRWKFQLEDWSDEEIRAQPLDSMKFADAFRVVEV</sequence>
<dbReference type="GeneID" id="54331914"/>
<evidence type="ECO:0000313" key="3">
    <source>
        <dbReference type="EMBL" id="THC89878.1"/>
    </source>
</evidence>
<keyword evidence="4" id="KW-1185">Reference proteome</keyword>
<dbReference type="VEuPathDB" id="FungiDB:EYZ11_010666"/>
<evidence type="ECO:0000313" key="4">
    <source>
        <dbReference type="Proteomes" id="UP000308092"/>
    </source>
</evidence>
<evidence type="ECO:0000256" key="1">
    <source>
        <dbReference type="SAM" id="MobiDB-lite"/>
    </source>
</evidence>
<name>A0A4S3J6X6_9EURO</name>
<dbReference type="AlphaFoldDB" id="A0A4S3J6X6"/>
<dbReference type="Proteomes" id="UP000308092">
    <property type="component" value="Unassembled WGS sequence"/>
</dbReference>
<dbReference type="EMBL" id="SOSA01000590">
    <property type="protein sequence ID" value="THC89878.1"/>
    <property type="molecule type" value="Genomic_DNA"/>
</dbReference>
<feature type="compositionally biased region" description="Polar residues" evidence="1">
    <location>
        <begin position="86"/>
        <end position="100"/>
    </location>
</feature>
<reference evidence="3 4" key="1">
    <citation type="submission" date="2019-03" db="EMBL/GenBank/DDBJ databases">
        <title>The genome sequence of a newly discovered highly antifungal drug resistant Aspergillus species, Aspergillus tanneri NIH 1004.</title>
        <authorList>
            <person name="Mounaud S."/>
            <person name="Singh I."/>
            <person name="Joardar V."/>
            <person name="Pakala S."/>
            <person name="Pakala S."/>
            <person name="Venepally P."/>
            <person name="Hoover J."/>
            <person name="Nierman W."/>
            <person name="Chung J."/>
            <person name="Losada L."/>
        </authorList>
    </citation>
    <scope>NUCLEOTIDE SEQUENCE [LARGE SCALE GENOMIC DNA]</scope>
    <source>
        <strain evidence="3 4">NIH1004</strain>
    </source>
</reference>
<feature type="region of interest" description="Disordered" evidence="1">
    <location>
        <begin position="85"/>
        <end position="112"/>
    </location>
</feature>
<accession>A0A4S3J6X6</accession>